<organism evidence="8 9">
    <name type="scientific">Rhodopseudomonas palustris</name>
    <dbReference type="NCBI Taxonomy" id="1076"/>
    <lineage>
        <taxon>Bacteria</taxon>
        <taxon>Pseudomonadati</taxon>
        <taxon>Pseudomonadota</taxon>
        <taxon>Alphaproteobacteria</taxon>
        <taxon>Hyphomicrobiales</taxon>
        <taxon>Nitrobacteraceae</taxon>
        <taxon>Rhodopseudomonas</taxon>
    </lineage>
</organism>
<comment type="caution">
    <text evidence="8">The sequence shown here is derived from an EMBL/GenBank/DDBJ whole genome shotgun (WGS) entry which is preliminary data.</text>
</comment>
<dbReference type="OrthoDB" id="559702at2"/>
<accession>A0A0D7EJ35</accession>
<evidence type="ECO:0000256" key="2">
    <source>
        <dbReference type="ARBA" id="ARBA00022649"/>
    </source>
</evidence>
<keyword evidence="5" id="KW-0804">Transcription</keyword>
<sequence length="96" mass="10724">MAQARTKDTKSRSLINLRVSPEDRRLIDRAATATGKNRSEFMLSAARFAAEEALLDKVLFRVDAKTYDGLTAYLDEPPAPDASLRKLMQTTPPWQG</sequence>
<reference evidence="8 9" key="1">
    <citation type="submission" date="2014-11" db="EMBL/GenBank/DDBJ databases">
        <title>Genomics and ecophysiology of heterotrophic nitrogen fixing bacteria isolated from estuarine surface water.</title>
        <authorList>
            <person name="Bentzon-Tilia M."/>
            <person name="Severin I."/>
            <person name="Hansen L.H."/>
            <person name="Riemann L."/>
        </authorList>
    </citation>
    <scope>NUCLEOTIDE SEQUENCE [LARGE SCALE GENOMIC DNA]</scope>
    <source>
        <strain evidence="8 9">BAL398</strain>
    </source>
</reference>
<keyword evidence="4" id="KW-0238">DNA-binding</keyword>
<dbReference type="PANTHER" id="PTHR35401">
    <property type="entry name" value="COPG FAMILY HELIX-TURN-HELIX PROTEIN-RELATED-RELATED"/>
    <property type="match status" value="1"/>
</dbReference>
<evidence type="ECO:0000256" key="4">
    <source>
        <dbReference type="ARBA" id="ARBA00023125"/>
    </source>
</evidence>
<dbReference type="SUPFAM" id="SSF47598">
    <property type="entry name" value="Ribbon-helix-helix"/>
    <property type="match status" value="1"/>
</dbReference>
<dbReference type="GO" id="GO:0006355">
    <property type="term" value="P:regulation of DNA-templated transcription"/>
    <property type="evidence" value="ECO:0007669"/>
    <property type="project" value="InterPro"/>
</dbReference>
<dbReference type="InterPro" id="IPR010985">
    <property type="entry name" value="Ribbon_hlx_hlx"/>
</dbReference>
<protein>
    <submittedName>
        <fullName evidence="8">CopG family transcriptional regulator</fullName>
    </submittedName>
</protein>
<evidence type="ECO:0000256" key="5">
    <source>
        <dbReference type="ARBA" id="ARBA00023163"/>
    </source>
</evidence>
<evidence type="ECO:0000256" key="6">
    <source>
        <dbReference type="ARBA" id="ARBA00049988"/>
    </source>
</evidence>
<comment type="similarity">
    <text evidence="6">Belongs to the TacA antitoxin family.</text>
</comment>
<keyword evidence="2" id="KW-1277">Toxin-antitoxin system</keyword>
<evidence type="ECO:0000256" key="3">
    <source>
        <dbReference type="ARBA" id="ARBA00023015"/>
    </source>
</evidence>
<dbReference type="PANTHER" id="PTHR35401:SF1">
    <property type="entry name" value="CYTOPLASMIC PROTEIN"/>
    <property type="match status" value="1"/>
</dbReference>
<dbReference type="PATRIC" id="fig|1076.23.peg.3660"/>
<dbReference type="EMBL" id="JXXE01000342">
    <property type="protein sequence ID" value="KIZ40666.1"/>
    <property type="molecule type" value="Genomic_DNA"/>
</dbReference>
<dbReference type="Gene3D" id="1.20.5.780">
    <property type="entry name" value="Single helix bin"/>
    <property type="match status" value="1"/>
</dbReference>
<proteinExistence type="inferred from homology"/>
<evidence type="ECO:0000313" key="9">
    <source>
        <dbReference type="Proteomes" id="UP000032515"/>
    </source>
</evidence>
<keyword evidence="1" id="KW-0678">Repressor</keyword>
<dbReference type="GO" id="GO:0003677">
    <property type="term" value="F:DNA binding"/>
    <property type="evidence" value="ECO:0007669"/>
    <property type="project" value="UniProtKB-KW"/>
</dbReference>
<evidence type="ECO:0000256" key="1">
    <source>
        <dbReference type="ARBA" id="ARBA00022491"/>
    </source>
</evidence>
<evidence type="ECO:0000256" key="7">
    <source>
        <dbReference type="SAM" id="MobiDB-lite"/>
    </source>
</evidence>
<dbReference type="RefSeq" id="WP_044413553.1">
    <property type="nucleotide sequence ID" value="NZ_JXXE01000342.1"/>
</dbReference>
<keyword evidence="3" id="KW-0805">Transcription regulation</keyword>
<dbReference type="InterPro" id="IPR014795">
    <property type="entry name" value="TacA_1-like"/>
</dbReference>
<name>A0A0D7EJ35_RHOPL</name>
<dbReference type="Pfam" id="PF08681">
    <property type="entry name" value="TacA1"/>
    <property type="match status" value="1"/>
</dbReference>
<evidence type="ECO:0000313" key="8">
    <source>
        <dbReference type="EMBL" id="KIZ40666.1"/>
    </source>
</evidence>
<gene>
    <name evidence="8" type="ORF">OO17_17040</name>
</gene>
<feature type="region of interest" description="Disordered" evidence="7">
    <location>
        <begin position="76"/>
        <end position="96"/>
    </location>
</feature>
<dbReference type="AlphaFoldDB" id="A0A0D7EJ35"/>
<dbReference type="Proteomes" id="UP000032515">
    <property type="component" value="Unassembled WGS sequence"/>
</dbReference>